<protein>
    <submittedName>
        <fullName evidence="1">Universal stress protein</fullName>
    </submittedName>
</protein>
<name>A0ABQ2JGU2_9SPHN</name>
<proteinExistence type="predicted"/>
<organism evidence="1 2">
    <name type="scientific">Novosphingobium indicum</name>
    <dbReference type="NCBI Taxonomy" id="462949"/>
    <lineage>
        <taxon>Bacteria</taxon>
        <taxon>Pseudomonadati</taxon>
        <taxon>Pseudomonadota</taxon>
        <taxon>Alphaproteobacteria</taxon>
        <taxon>Sphingomonadales</taxon>
        <taxon>Sphingomonadaceae</taxon>
        <taxon>Novosphingobium</taxon>
    </lineage>
</organism>
<dbReference type="Proteomes" id="UP000605099">
    <property type="component" value="Unassembled WGS sequence"/>
</dbReference>
<evidence type="ECO:0000313" key="2">
    <source>
        <dbReference type="Proteomes" id="UP000605099"/>
    </source>
</evidence>
<comment type="caution">
    <text evidence="1">The sequence shown here is derived from an EMBL/GenBank/DDBJ whole genome shotgun (WGS) entry which is preliminary data.</text>
</comment>
<evidence type="ECO:0000313" key="1">
    <source>
        <dbReference type="EMBL" id="GGN45658.1"/>
    </source>
</evidence>
<dbReference type="Gene3D" id="3.40.50.12370">
    <property type="match status" value="1"/>
</dbReference>
<dbReference type="CDD" id="cd00293">
    <property type="entry name" value="USP-like"/>
    <property type="match status" value="1"/>
</dbReference>
<dbReference type="EMBL" id="BMLK01000005">
    <property type="protein sequence ID" value="GGN45658.1"/>
    <property type="molecule type" value="Genomic_DNA"/>
</dbReference>
<accession>A0ABQ2JGU2</accession>
<keyword evidence="2" id="KW-1185">Reference proteome</keyword>
<dbReference type="RefSeq" id="WP_188818792.1">
    <property type="nucleotide sequence ID" value="NZ_BMLK01000005.1"/>
</dbReference>
<sequence length="267" mass="28819">MSYRDIVIDACPKNNIEQTLKLARAFAVAFDAKLLVAAYAWPKARFTDALSGNSLSVQIKAQEMQESLDSSRTAFKKVFPDASIDVEWCEGIRDPASALQEHLLAADLLITSESEDNGCVMAEPAALALNSGTPVLRTGGAIASCHFSNVLVLWKDCPQARRALHDALPILERADKVTVVGVGDEINGPRLESVAAHLSRHNVSAGHLHLSRSEYGVGADLICHAHRETADLIVAGAYSRGPIAERVWGGVTRELLRTGGLSWFMAH</sequence>
<reference evidence="2" key="1">
    <citation type="journal article" date="2019" name="Int. J. Syst. Evol. Microbiol.">
        <title>The Global Catalogue of Microorganisms (GCM) 10K type strain sequencing project: providing services to taxonomists for standard genome sequencing and annotation.</title>
        <authorList>
            <consortium name="The Broad Institute Genomics Platform"/>
            <consortium name="The Broad Institute Genome Sequencing Center for Infectious Disease"/>
            <person name="Wu L."/>
            <person name="Ma J."/>
        </authorList>
    </citation>
    <scope>NUCLEOTIDE SEQUENCE [LARGE SCALE GENOMIC DNA]</scope>
    <source>
        <strain evidence="2">CGMCC 1.6784</strain>
    </source>
</reference>
<dbReference type="SUPFAM" id="SSF52402">
    <property type="entry name" value="Adenine nucleotide alpha hydrolases-like"/>
    <property type="match status" value="1"/>
</dbReference>
<gene>
    <name evidence="1" type="ORF">GCM10011349_11960</name>
</gene>